<dbReference type="eggNOG" id="ENOG502RX70">
    <property type="taxonomic scope" value="Eukaryota"/>
</dbReference>
<evidence type="ECO:0000259" key="6">
    <source>
        <dbReference type="Pfam" id="PF17210"/>
    </source>
</evidence>
<evidence type="ECO:0000256" key="4">
    <source>
        <dbReference type="SAM" id="MobiDB-lite"/>
    </source>
</evidence>
<accession>K0R170</accession>
<dbReference type="InterPro" id="IPR033764">
    <property type="entry name" value="Sdr_B"/>
</dbReference>
<comment type="caution">
    <text evidence="7">The sequence shown here is derived from an EMBL/GenBank/DDBJ whole genome shotgun (WGS) entry which is preliminary data.</text>
</comment>
<evidence type="ECO:0000256" key="5">
    <source>
        <dbReference type="SAM" id="Phobius"/>
    </source>
</evidence>
<reference evidence="7 8" key="1">
    <citation type="journal article" date="2012" name="Genome Biol.">
        <title>Genome and low-iron response of an oceanic diatom adapted to chronic iron limitation.</title>
        <authorList>
            <person name="Lommer M."/>
            <person name="Specht M."/>
            <person name="Roy A.S."/>
            <person name="Kraemer L."/>
            <person name="Andreson R."/>
            <person name="Gutowska M.A."/>
            <person name="Wolf J."/>
            <person name="Bergner S.V."/>
            <person name="Schilhabel M.B."/>
            <person name="Klostermeier U.C."/>
            <person name="Beiko R.G."/>
            <person name="Rosenstiel P."/>
            <person name="Hippler M."/>
            <person name="Laroche J."/>
        </authorList>
    </citation>
    <scope>NUCLEOTIDE SEQUENCE [LARGE SCALE GENOMIC DNA]</scope>
    <source>
        <strain evidence="7 8">CCMP1005</strain>
    </source>
</reference>
<dbReference type="Gene3D" id="2.60.40.10">
    <property type="entry name" value="Immunoglobulins"/>
    <property type="match status" value="2"/>
</dbReference>
<feature type="domain" description="SD-repeat containing protein B" evidence="6">
    <location>
        <begin position="458"/>
        <end position="540"/>
    </location>
</feature>
<sequence>MTANVGREHIGADNAFLRSSIQLPGFCRNSLARIKSNQCHLARYPLAKKPNEEKEATEATDHKSCEKARALGLSSLEKATERQNFIDWKRGEDLLYSVFSDVLVKLVHREMDWRLGRRRARGRESRRRWHATLLLLLVTLGLQSRFTASDSMVEAKSSLDQSFSHDAPSGVENSGGFEGSSHSSGRRMQTLQVQNKCISSFVLHPGDYLFRGQFLCMGSLRFGIDGGHGLFVLGYAEANETSVTPSHVAWQAIPTTIFVETTRAFDHVTLSPRGNLLGYDSFGNEIYDSHYDYFNRLESKEPGSLLLVSESCSYANTTSDGEVCARLVSPHAMPGMPYGMMTWGIEVHGDDVQVLETPHEAAEELTTSPDDEDFGATSTAPTATASQAEIESNSSAPVAQPSSMPIINLIPEQEEVSVGVISFENKTKDSEEESGQTESQVAIAAAVPSESLSVIWGIVWLDLNRNGEVDFGEKTVSGFVVRLYDCTMANRSRDSNFTSESNDLGMVATTDSDGHYSFKVPRDGTYRAKFEVDDQHGYSAGKDASTSMLGWTDCKTPERSITIEWNAGLYPIDKNDKEIGYMPDQLRVTSSIAGFIYLDVDEDSDMDSKERTAAVGGYTVNDALIEVTLTDCESETVVKSIEISFPGTYSFSNLTEGLYKLHYEMIGVARIYPHPSYSFVDGLGNNATVYETLCGKLGRGVDMKSGNVGIRPASIDDVEDNFSFSLDDIVPRKSAADTRAVNPEEENESGGGGLIPALIGVFATLAVLSTVAAIFLNRQRRDGVMAGKIRESSVQGDLSHDRPLSVDDDASQVSSSRSQPTAVGSMLVEASKSVAAFNSISADIEMAAKE</sequence>
<keyword evidence="3" id="KW-0732">Signal</keyword>
<comment type="subcellular location">
    <subcellularLocation>
        <location evidence="1">Secreted</location>
    </subcellularLocation>
</comment>
<feature type="transmembrane region" description="Helical" evidence="5">
    <location>
        <begin position="754"/>
        <end position="776"/>
    </location>
</feature>
<protein>
    <recommendedName>
        <fullName evidence="6">SD-repeat containing protein B domain-containing protein</fullName>
    </recommendedName>
</protein>
<dbReference type="OrthoDB" id="10638174at2759"/>
<feature type="compositionally biased region" description="Polar residues" evidence="4">
    <location>
        <begin position="387"/>
        <end position="401"/>
    </location>
</feature>
<evidence type="ECO:0000313" key="8">
    <source>
        <dbReference type="Proteomes" id="UP000266841"/>
    </source>
</evidence>
<evidence type="ECO:0000313" key="7">
    <source>
        <dbReference type="EMBL" id="EJK45575.1"/>
    </source>
</evidence>
<proteinExistence type="predicted"/>
<evidence type="ECO:0000256" key="2">
    <source>
        <dbReference type="ARBA" id="ARBA00022525"/>
    </source>
</evidence>
<feature type="region of interest" description="Disordered" evidence="4">
    <location>
        <begin position="161"/>
        <end position="184"/>
    </location>
</feature>
<keyword evidence="5" id="KW-1133">Transmembrane helix</keyword>
<gene>
    <name evidence="7" type="ORF">THAOC_35804</name>
</gene>
<keyword evidence="5" id="KW-0472">Membrane</keyword>
<feature type="compositionally biased region" description="Low complexity" evidence="4">
    <location>
        <begin position="376"/>
        <end position="386"/>
    </location>
</feature>
<feature type="non-terminal residue" evidence="7">
    <location>
        <position position="850"/>
    </location>
</feature>
<feature type="region of interest" description="Disordered" evidence="4">
    <location>
        <begin position="792"/>
        <end position="822"/>
    </location>
</feature>
<dbReference type="AlphaFoldDB" id="K0R170"/>
<keyword evidence="5" id="KW-0812">Transmembrane</keyword>
<organism evidence="7 8">
    <name type="scientific">Thalassiosira oceanica</name>
    <name type="common">Marine diatom</name>
    <dbReference type="NCBI Taxonomy" id="159749"/>
    <lineage>
        <taxon>Eukaryota</taxon>
        <taxon>Sar</taxon>
        <taxon>Stramenopiles</taxon>
        <taxon>Ochrophyta</taxon>
        <taxon>Bacillariophyta</taxon>
        <taxon>Coscinodiscophyceae</taxon>
        <taxon>Thalassiosirophycidae</taxon>
        <taxon>Thalassiosirales</taxon>
        <taxon>Thalassiosiraceae</taxon>
        <taxon>Thalassiosira</taxon>
    </lineage>
</organism>
<name>K0R170_THAOC</name>
<dbReference type="InterPro" id="IPR013783">
    <property type="entry name" value="Ig-like_fold"/>
</dbReference>
<keyword evidence="2" id="KW-0964">Secreted</keyword>
<evidence type="ECO:0000256" key="1">
    <source>
        <dbReference type="ARBA" id="ARBA00004613"/>
    </source>
</evidence>
<dbReference type="Pfam" id="PF17210">
    <property type="entry name" value="SdrD_B"/>
    <property type="match status" value="1"/>
</dbReference>
<dbReference type="Proteomes" id="UP000266841">
    <property type="component" value="Unassembled WGS sequence"/>
</dbReference>
<dbReference type="EMBL" id="AGNL01048413">
    <property type="protein sequence ID" value="EJK45575.1"/>
    <property type="molecule type" value="Genomic_DNA"/>
</dbReference>
<dbReference type="GO" id="GO:0005576">
    <property type="term" value="C:extracellular region"/>
    <property type="evidence" value="ECO:0007669"/>
    <property type="project" value="UniProtKB-SubCell"/>
</dbReference>
<feature type="region of interest" description="Disordered" evidence="4">
    <location>
        <begin position="360"/>
        <end position="401"/>
    </location>
</feature>
<keyword evidence="8" id="KW-1185">Reference proteome</keyword>
<dbReference type="SUPFAM" id="SSF117074">
    <property type="entry name" value="Hypothetical protein PA1324"/>
    <property type="match status" value="1"/>
</dbReference>
<evidence type="ECO:0000256" key="3">
    <source>
        <dbReference type="ARBA" id="ARBA00022729"/>
    </source>
</evidence>